<evidence type="ECO:0000313" key="4">
    <source>
        <dbReference type="Proteomes" id="UP001162891"/>
    </source>
</evidence>
<dbReference type="RefSeq" id="WP_248357091.1">
    <property type="nucleotide sequence ID" value="NZ_AP025591.1"/>
</dbReference>
<sequence>MPDANRRHPNVVHLTEVEPRTVSAGTRFAFTTRWFTRATGARGVGCSWFEVPPGKTAFPAHYHCANEESAYVLEGEATLRIGDRTVPIRAGDYVTFPVGPEAVHEIVNTGTTPLRYLAFSTLLPTEVVGYPDSRKIGTTATARFGEQPWIRGLFREGSSVDYYDGEKMEP</sequence>
<name>A0ABM7X4C6_9BACT</name>
<reference evidence="4" key="1">
    <citation type="journal article" date="2022" name="Int. J. Syst. Evol. Microbiol.">
        <title>Anaeromyxobacter oryzae sp. nov., Anaeromyxobacter diazotrophicus sp. nov. and Anaeromyxobacter paludicola sp. nov., isolated from paddy soils.</title>
        <authorList>
            <person name="Itoh H."/>
            <person name="Xu Z."/>
            <person name="Mise K."/>
            <person name="Masuda Y."/>
            <person name="Ushijima N."/>
            <person name="Hayakawa C."/>
            <person name="Shiratori Y."/>
            <person name="Senoo K."/>
        </authorList>
    </citation>
    <scope>NUCLEOTIDE SEQUENCE [LARGE SCALE GENOMIC DNA]</scope>
    <source>
        <strain evidence="4">Red232</strain>
    </source>
</reference>
<evidence type="ECO:0000259" key="2">
    <source>
        <dbReference type="Pfam" id="PF07883"/>
    </source>
</evidence>
<feature type="domain" description="Cupin type-2" evidence="2">
    <location>
        <begin position="48"/>
        <end position="118"/>
    </location>
</feature>
<dbReference type="EMBL" id="AP025591">
    <property type="protein sequence ID" value="BDG06642.1"/>
    <property type="molecule type" value="Genomic_DNA"/>
</dbReference>
<accession>A0ABM7X4C6</accession>
<dbReference type="Pfam" id="PF07883">
    <property type="entry name" value="Cupin_2"/>
    <property type="match status" value="1"/>
</dbReference>
<dbReference type="Proteomes" id="UP001162891">
    <property type="component" value="Chromosome"/>
</dbReference>
<organism evidence="3 4">
    <name type="scientific">Anaeromyxobacter oryzae</name>
    <dbReference type="NCBI Taxonomy" id="2918170"/>
    <lineage>
        <taxon>Bacteria</taxon>
        <taxon>Pseudomonadati</taxon>
        <taxon>Myxococcota</taxon>
        <taxon>Myxococcia</taxon>
        <taxon>Myxococcales</taxon>
        <taxon>Cystobacterineae</taxon>
        <taxon>Anaeromyxobacteraceae</taxon>
        <taxon>Anaeromyxobacter</taxon>
    </lineage>
</organism>
<keyword evidence="1" id="KW-0479">Metal-binding</keyword>
<dbReference type="PANTHER" id="PTHR35848:SF6">
    <property type="entry name" value="CUPIN TYPE-2 DOMAIN-CONTAINING PROTEIN"/>
    <property type="match status" value="1"/>
</dbReference>
<protein>
    <recommendedName>
        <fullName evidence="2">Cupin type-2 domain-containing protein</fullName>
    </recommendedName>
</protein>
<dbReference type="CDD" id="cd02224">
    <property type="entry name" value="cupin_SPO2919-like"/>
    <property type="match status" value="1"/>
</dbReference>
<keyword evidence="4" id="KW-1185">Reference proteome</keyword>
<evidence type="ECO:0000313" key="3">
    <source>
        <dbReference type="EMBL" id="BDG06642.1"/>
    </source>
</evidence>
<dbReference type="InterPro" id="IPR013096">
    <property type="entry name" value="Cupin_2"/>
</dbReference>
<proteinExistence type="predicted"/>
<evidence type="ECO:0000256" key="1">
    <source>
        <dbReference type="ARBA" id="ARBA00022723"/>
    </source>
</evidence>
<dbReference type="SUPFAM" id="SSF51182">
    <property type="entry name" value="RmlC-like cupins"/>
    <property type="match status" value="1"/>
</dbReference>
<dbReference type="InterPro" id="IPR011051">
    <property type="entry name" value="RmlC_Cupin_sf"/>
</dbReference>
<dbReference type="PANTHER" id="PTHR35848">
    <property type="entry name" value="OXALATE-BINDING PROTEIN"/>
    <property type="match status" value="1"/>
</dbReference>
<dbReference type="InterPro" id="IPR051610">
    <property type="entry name" value="GPI/OXD"/>
</dbReference>
<dbReference type="Gene3D" id="2.60.120.10">
    <property type="entry name" value="Jelly Rolls"/>
    <property type="match status" value="1"/>
</dbReference>
<dbReference type="InterPro" id="IPR014710">
    <property type="entry name" value="RmlC-like_jellyroll"/>
</dbReference>
<gene>
    <name evidence="3" type="ORF">AMOR_56380</name>
</gene>